<comment type="caution">
    <text evidence="2">The sequence shown here is derived from an EMBL/GenBank/DDBJ whole genome shotgun (WGS) entry which is preliminary data.</text>
</comment>
<reference evidence="3 5" key="3">
    <citation type="submission" date="2016-11" db="EMBL/GenBank/DDBJ databases">
        <title>Whole genomes of Flavobacteriaceae.</title>
        <authorList>
            <person name="Stine C."/>
            <person name="Li C."/>
            <person name="Tadesse D."/>
        </authorList>
    </citation>
    <scope>NUCLEOTIDE SEQUENCE [LARGE SCALE GENOMIC DNA]</scope>
    <source>
        <strain evidence="3 5">ATCC BAA-2541</strain>
    </source>
</reference>
<dbReference type="RefSeq" id="WP_070908450.1">
    <property type="nucleotide sequence ID" value="NZ_MIKE01000027.1"/>
</dbReference>
<organism evidence="2 4">
    <name type="scientific">Flavobacterium tructae</name>
    <dbReference type="NCBI Taxonomy" id="1114873"/>
    <lineage>
        <taxon>Bacteria</taxon>
        <taxon>Pseudomonadati</taxon>
        <taxon>Bacteroidota</taxon>
        <taxon>Flavobacteriia</taxon>
        <taxon>Flavobacteriales</taxon>
        <taxon>Flavobacteriaceae</taxon>
        <taxon>Flavobacterium</taxon>
    </lineage>
</organism>
<dbReference type="OrthoDB" id="2149806at2"/>
<feature type="domain" description="NmrA-like" evidence="1">
    <location>
        <begin position="2"/>
        <end position="223"/>
    </location>
</feature>
<proteinExistence type="predicted"/>
<dbReference type="Proteomes" id="UP000198319">
    <property type="component" value="Unassembled WGS sequence"/>
</dbReference>
<evidence type="ECO:0000259" key="1">
    <source>
        <dbReference type="Pfam" id="PF05368"/>
    </source>
</evidence>
<dbReference type="PANTHER" id="PTHR43162">
    <property type="match status" value="1"/>
</dbReference>
<sequence length="292" mass="30752">MKITISGSLGNIGKPLTQKLIASGHEVTVISSSSDRVKMIEAAGAKAAIGSVSDAAFLQSAFEGADAVFAMTPPNMGGVNIITNTTDAGKALAKAIAAAGVKRVVMLSSIGADLPGGNGPIAGLHNIEKLYESLENVSVTYLRAGFFYTNLYHDVPMIKGAGIIGANYPSNTTIPFVHPEDIATAVSEELLKTIVGKNIRYIVSDVRTPDEVAKTLGLAIGKPDLPWIEFTDVQSLDGMKQAGLPEEIAELYTEMGSGFRNGKIAAHFLGDYSSVEGQIKLEDFAKEFAAKF</sequence>
<dbReference type="PANTHER" id="PTHR43162:SF1">
    <property type="entry name" value="PRESTALK A DIFFERENTIATION PROTEIN A"/>
    <property type="match status" value="1"/>
</dbReference>
<keyword evidence="5" id="KW-1185">Reference proteome</keyword>
<evidence type="ECO:0000313" key="3">
    <source>
        <dbReference type="EMBL" id="OXB17263.1"/>
    </source>
</evidence>
<dbReference type="InterPro" id="IPR008030">
    <property type="entry name" value="NmrA-like"/>
</dbReference>
<dbReference type="AlphaFoldDB" id="A0A1S1J1R7"/>
<name>A0A1S1J1R7_9FLAO</name>
<dbReference type="SUPFAM" id="SSF51735">
    <property type="entry name" value="NAD(P)-binding Rossmann-fold domains"/>
    <property type="match status" value="1"/>
</dbReference>
<reference evidence="4" key="2">
    <citation type="submission" date="2016-09" db="EMBL/GenBank/DDBJ databases">
        <authorList>
            <person name="Chen S."/>
            <person name="Walker E."/>
        </authorList>
    </citation>
    <scope>NUCLEOTIDE SEQUENCE [LARGE SCALE GENOMIC DNA]</scope>
    <source>
        <strain evidence="4">MSU</strain>
    </source>
</reference>
<dbReference type="InterPro" id="IPR051604">
    <property type="entry name" value="Ergot_Alk_Oxidoreductase"/>
</dbReference>
<dbReference type="Pfam" id="PF05368">
    <property type="entry name" value="NmrA"/>
    <property type="match status" value="1"/>
</dbReference>
<gene>
    <name evidence="3" type="ORF">B0A71_16700</name>
    <name evidence="2" type="ORF">BHE19_16950</name>
</gene>
<dbReference type="EMBL" id="MUHG01000025">
    <property type="protein sequence ID" value="OXB17263.1"/>
    <property type="molecule type" value="Genomic_DNA"/>
</dbReference>
<dbReference type="Gene3D" id="3.90.25.10">
    <property type="entry name" value="UDP-galactose 4-epimerase, domain 1"/>
    <property type="match status" value="1"/>
</dbReference>
<evidence type="ECO:0000313" key="5">
    <source>
        <dbReference type="Proteomes" id="UP000198319"/>
    </source>
</evidence>
<protein>
    <submittedName>
        <fullName evidence="2">NAD-dependent dehydratase</fullName>
    </submittedName>
</protein>
<dbReference type="EMBL" id="MIKE01000027">
    <property type="protein sequence ID" value="OHT43474.1"/>
    <property type="molecule type" value="Genomic_DNA"/>
</dbReference>
<evidence type="ECO:0000313" key="2">
    <source>
        <dbReference type="EMBL" id="OHT43474.1"/>
    </source>
</evidence>
<accession>A0A1S1J1R7</accession>
<dbReference type="Proteomes" id="UP000180252">
    <property type="component" value="Unassembled WGS sequence"/>
</dbReference>
<dbReference type="STRING" id="1278819.BHE19_16950"/>
<evidence type="ECO:0000313" key="4">
    <source>
        <dbReference type="Proteomes" id="UP000180252"/>
    </source>
</evidence>
<reference evidence="2" key="1">
    <citation type="submission" date="2016-09" db="EMBL/GenBank/DDBJ databases">
        <authorList>
            <person name="Capua I."/>
            <person name="De Benedictis P."/>
            <person name="Joannis T."/>
            <person name="Lombin L.H."/>
            <person name="Cattoli G."/>
        </authorList>
    </citation>
    <scope>NUCLEOTIDE SEQUENCE [LARGE SCALE GENOMIC DNA]</scope>
    <source>
        <strain evidence="2">MSU</strain>
    </source>
</reference>
<dbReference type="InterPro" id="IPR036291">
    <property type="entry name" value="NAD(P)-bd_dom_sf"/>
</dbReference>
<dbReference type="Gene3D" id="3.40.50.720">
    <property type="entry name" value="NAD(P)-binding Rossmann-like Domain"/>
    <property type="match status" value="1"/>
</dbReference>